<dbReference type="Pfam" id="PF02729">
    <property type="entry name" value="OTCace_N"/>
    <property type="match status" value="1"/>
</dbReference>
<evidence type="ECO:0000256" key="6">
    <source>
        <dbReference type="ARBA" id="ARBA00022679"/>
    </source>
</evidence>
<comment type="subunit">
    <text evidence="3">Homotrimer.</text>
</comment>
<dbReference type="GO" id="GO:0004070">
    <property type="term" value="F:aspartate carbamoyltransferase activity"/>
    <property type="evidence" value="ECO:0007669"/>
    <property type="project" value="UniProtKB-EC"/>
</dbReference>
<evidence type="ECO:0000256" key="1">
    <source>
        <dbReference type="ARBA" id="ARBA00004852"/>
    </source>
</evidence>
<dbReference type="FunFam" id="3.40.50.1370:FF:000002">
    <property type="entry name" value="Aspartate carbamoyltransferase 2"/>
    <property type="match status" value="1"/>
</dbReference>
<dbReference type="InterPro" id="IPR006132">
    <property type="entry name" value="Asp/Orn_carbamoyltranf_P-bd"/>
</dbReference>
<dbReference type="EMBL" id="JAGKQH010000016">
    <property type="protein sequence ID" value="KAG6577459.1"/>
    <property type="molecule type" value="Genomic_DNA"/>
</dbReference>
<dbReference type="Pfam" id="PF00185">
    <property type="entry name" value="OTCace"/>
    <property type="match status" value="1"/>
</dbReference>
<evidence type="ECO:0000256" key="2">
    <source>
        <dbReference type="ARBA" id="ARBA00008896"/>
    </source>
</evidence>
<evidence type="ECO:0000256" key="4">
    <source>
        <dbReference type="ARBA" id="ARBA00013008"/>
    </source>
</evidence>
<evidence type="ECO:0000259" key="11">
    <source>
        <dbReference type="Pfam" id="PF02729"/>
    </source>
</evidence>
<reference evidence="12 13" key="1">
    <citation type="journal article" date="2021" name="Hortic Res">
        <title>The domestication of Cucurbita argyrosperma as revealed by the genome of its wild relative.</title>
        <authorList>
            <person name="Barrera-Redondo J."/>
            <person name="Sanchez-de la Vega G."/>
            <person name="Aguirre-Liguori J.A."/>
            <person name="Castellanos-Morales G."/>
            <person name="Gutierrez-Guerrero Y.T."/>
            <person name="Aguirre-Dugua X."/>
            <person name="Aguirre-Planter E."/>
            <person name="Tenaillon M.I."/>
            <person name="Lira-Saade R."/>
            <person name="Eguiarte L.E."/>
        </authorList>
    </citation>
    <scope>NUCLEOTIDE SEQUENCE [LARGE SCALE GENOMIC DNA]</scope>
    <source>
        <strain evidence="12">JBR-2021</strain>
    </source>
</reference>
<dbReference type="PANTHER" id="PTHR45753">
    <property type="entry name" value="ORNITHINE CARBAMOYLTRANSFERASE, MITOCHONDRIAL"/>
    <property type="match status" value="1"/>
</dbReference>
<dbReference type="PROSITE" id="PS00097">
    <property type="entry name" value="CARBAMOYLTRANSFERASE"/>
    <property type="match status" value="1"/>
</dbReference>
<keyword evidence="13" id="KW-1185">Reference proteome</keyword>
<dbReference type="NCBIfam" id="TIGR00670">
    <property type="entry name" value="asp_carb_tr"/>
    <property type="match status" value="1"/>
</dbReference>
<dbReference type="FunFam" id="3.40.50.1370:FF:000001">
    <property type="entry name" value="Aspartate carbamoyltransferase"/>
    <property type="match status" value="1"/>
</dbReference>
<dbReference type="InterPro" id="IPR006131">
    <property type="entry name" value="Asp_carbamoyltransf_Asp/Orn-bd"/>
</dbReference>
<keyword evidence="7" id="KW-0665">Pyrimidine biosynthesis</keyword>
<evidence type="ECO:0000256" key="5">
    <source>
        <dbReference type="ARBA" id="ARBA00022533"/>
    </source>
</evidence>
<keyword evidence="5" id="KW-0021">Allosteric enzyme</keyword>
<dbReference type="Proteomes" id="UP000685013">
    <property type="component" value="Chromosome 16"/>
</dbReference>
<dbReference type="InterPro" id="IPR002082">
    <property type="entry name" value="Asp_carbamoyltransf"/>
</dbReference>
<feature type="non-terminal residue" evidence="12">
    <location>
        <position position="1"/>
    </location>
</feature>
<dbReference type="GO" id="GO:0006221">
    <property type="term" value="P:pyrimidine nucleotide biosynthetic process"/>
    <property type="evidence" value="ECO:0007669"/>
    <property type="project" value="UniProtKB-KW"/>
</dbReference>
<comment type="caution">
    <text evidence="12">The sequence shown here is derived from an EMBL/GenBank/DDBJ whole genome shotgun (WGS) entry which is preliminary data.</text>
</comment>
<proteinExistence type="inferred from homology"/>
<evidence type="ECO:0000259" key="10">
    <source>
        <dbReference type="Pfam" id="PF00185"/>
    </source>
</evidence>
<dbReference type="InterPro" id="IPR006130">
    <property type="entry name" value="Asp/Orn_carbamoylTrfase"/>
</dbReference>
<accession>A0AAV6M9L6</accession>
<feature type="domain" description="Aspartate/ornithine carbamoyltransferase Asp/Orn-binding" evidence="10">
    <location>
        <begin position="352"/>
        <end position="503"/>
    </location>
</feature>
<evidence type="ECO:0000256" key="8">
    <source>
        <dbReference type="ARBA" id="ARBA00043884"/>
    </source>
</evidence>
<dbReference type="GO" id="GO:0006520">
    <property type="term" value="P:amino acid metabolic process"/>
    <property type="evidence" value="ECO:0007669"/>
    <property type="project" value="InterPro"/>
</dbReference>
<dbReference type="GO" id="GO:0006207">
    <property type="term" value="P:'de novo' pyrimidine nucleobase biosynthetic process"/>
    <property type="evidence" value="ECO:0007669"/>
    <property type="project" value="InterPro"/>
</dbReference>
<evidence type="ECO:0000313" key="12">
    <source>
        <dbReference type="EMBL" id="KAG6577459.1"/>
    </source>
</evidence>
<evidence type="ECO:0000313" key="13">
    <source>
        <dbReference type="Proteomes" id="UP000685013"/>
    </source>
</evidence>
<sequence length="508" mass="56752">MQFLKHLFSPSGASSGQSQSLDGSGAMSYSGIFSSKHPLPAAPGFFLCAFSGISSSKLPLPTRNASGCFSSLFLHYLSLFLLRSLCVFSFTFSGHSSLHSQDILDIKMAASSSLLTYSLQEHASTETAIKRCKGYMCGNLCSSYSRIGYSKTKFLTSAKFSHNENSSNWEHIQKSPMRNEILCRAVEIENSLSPFVSKKFELDDVIESQQFDREILNDIFDVAHDMEKIEKSSSKSQMLKGYLMATLFYEPSTRTRLSFESAMKRLGGEVLTTENAREFSSAAKGETLEDTIRTVEGYSDIIVMRHFESGAAKKAAATAGIPIINAGDGPGQHPTQALLDVYTIQREIGKLDGIKVGLVGDLANGRTVRSLAYLLAKYQDVKIYFVSPDVVKMKDDIKEYLSSQGVKWEECENLMEVASECDVVYQTRIQRERFGERIDLYEQARGKYIVDKNVLKVMQRHAVVMHPLPRLDEITVDVDEDPRAAYFRQAKNGLYIRMALVKLLLLGW</sequence>
<evidence type="ECO:0000256" key="3">
    <source>
        <dbReference type="ARBA" id="ARBA00011233"/>
    </source>
</evidence>
<evidence type="ECO:0000256" key="9">
    <source>
        <dbReference type="ARBA" id="ARBA00048859"/>
    </source>
</evidence>
<organism evidence="12 13">
    <name type="scientific">Cucurbita argyrosperma subsp. sororia</name>
    <dbReference type="NCBI Taxonomy" id="37648"/>
    <lineage>
        <taxon>Eukaryota</taxon>
        <taxon>Viridiplantae</taxon>
        <taxon>Streptophyta</taxon>
        <taxon>Embryophyta</taxon>
        <taxon>Tracheophyta</taxon>
        <taxon>Spermatophyta</taxon>
        <taxon>Magnoliopsida</taxon>
        <taxon>eudicotyledons</taxon>
        <taxon>Gunneridae</taxon>
        <taxon>Pentapetalae</taxon>
        <taxon>rosids</taxon>
        <taxon>fabids</taxon>
        <taxon>Cucurbitales</taxon>
        <taxon>Cucurbitaceae</taxon>
        <taxon>Cucurbiteae</taxon>
        <taxon>Cucurbita</taxon>
    </lineage>
</organism>
<dbReference type="GO" id="GO:0016597">
    <property type="term" value="F:amino acid binding"/>
    <property type="evidence" value="ECO:0007669"/>
    <property type="project" value="InterPro"/>
</dbReference>
<keyword evidence="6" id="KW-0808">Transferase</keyword>
<comment type="similarity">
    <text evidence="2">Belongs to the aspartate/ornithine carbamoyltransferase superfamily. ATCase family.</text>
</comment>
<evidence type="ECO:0000256" key="7">
    <source>
        <dbReference type="ARBA" id="ARBA00022975"/>
    </source>
</evidence>
<gene>
    <name evidence="12" type="primary">PYRB2</name>
    <name evidence="12" type="ORF">SDJN03_25033</name>
</gene>
<feature type="domain" description="Aspartate/ornithine carbamoyltransferase carbamoyl-P binding" evidence="11">
    <location>
        <begin position="204"/>
        <end position="345"/>
    </location>
</feature>
<comment type="function">
    <text evidence="8">Catalyzes the condensation of carbamoyl phosphate and aspartate to form carbamoyl aspartate and inorganic phosphate, the committed step in the de novo pyrimidine nucleotide biosynthesis pathway.</text>
</comment>
<protein>
    <recommendedName>
        <fullName evidence="4">aspartate carbamoyltransferase</fullName>
        <ecNumber evidence="4">2.1.3.2</ecNumber>
    </recommendedName>
</protein>
<dbReference type="EC" id="2.1.3.2" evidence="4"/>
<dbReference type="NCBIfam" id="NF002032">
    <property type="entry name" value="PRK00856.1"/>
    <property type="match status" value="1"/>
</dbReference>
<comment type="pathway">
    <text evidence="1">Pyrimidine metabolism; UMP biosynthesis via de novo pathway; (S)-dihydroorotate from bicarbonate: step 2/3.</text>
</comment>
<dbReference type="AlphaFoldDB" id="A0AAV6M9L6"/>
<comment type="catalytic activity">
    <reaction evidence="9">
        <text>carbamoyl phosphate + L-aspartate = N-carbamoyl-L-aspartate + phosphate + H(+)</text>
        <dbReference type="Rhea" id="RHEA:20013"/>
        <dbReference type="ChEBI" id="CHEBI:15378"/>
        <dbReference type="ChEBI" id="CHEBI:29991"/>
        <dbReference type="ChEBI" id="CHEBI:32814"/>
        <dbReference type="ChEBI" id="CHEBI:43474"/>
        <dbReference type="ChEBI" id="CHEBI:58228"/>
        <dbReference type="EC" id="2.1.3.2"/>
    </reaction>
</comment>
<dbReference type="HAMAP" id="MF_00001">
    <property type="entry name" value="Asp_carb_tr"/>
    <property type="match status" value="1"/>
</dbReference>
<dbReference type="PANTHER" id="PTHR45753:SF6">
    <property type="entry name" value="ASPARTATE CARBAMOYLTRANSFERASE"/>
    <property type="match status" value="1"/>
</dbReference>
<name>A0AAV6M9L6_9ROSI</name>